<gene>
    <name evidence="2" type="ORF">ATJ97_0173</name>
</gene>
<organism evidence="2 3">
    <name type="scientific">Georgenia soli</name>
    <dbReference type="NCBI Taxonomy" id="638953"/>
    <lineage>
        <taxon>Bacteria</taxon>
        <taxon>Bacillati</taxon>
        <taxon>Actinomycetota</taxon>
        <taxon>Actinomycetes</taxon>
        <taxon>Micrococcales</taxon>
        <taxon>Bogoriellaceae</taxon>
        <taxon>Georgenia</taxon>
    </lineage>
</organism>
<comment type="caution">
    <text evidence="2">The sequence shown here is derived from an EMBL/GenBank/DDBJ whole genome shotgun (WGS) entry which is preliminary data.</text>
</comment>
<evidence type="ECO:0000256" key="1">
    <source>
        <dbReference type="SAM" id="Phobius"/>
    </source>
</evidence>
<evidence type="ECO:0000313" key="2">
    <source>
        <dbReference type="EMBL" id="PFG44899.1"/>
    </source>
</evidence>
<evidence type="ECO:0000313" key="3">
    <source>
        <dbReference type="Proteomes" id="UP000222106"/>
    </source>
</evidence>
<dbReference type="AlphaFoldDB" id="A0A2A9F3A9"/>
<keyword evidence="3" id="KW-1185">Reference proteome</keyword>
<name>A0A2A9F3A9_9MICO</name>
<keyword evidence="1" id="KW-1133">Transmembrane helix</keyword>
<reference evidence="2 3" key="1">
    <citation type="submission" date="2017-10" db="EMBL/GenBank/DDBJ databases">
        <title>Sequencing the genomes of 1000 actinobacteria strains.</title>
        <authorList>
            <person name="Klenk H.-P."/>
        </authorList>
    </citation>
    <scope>NUCLEOTIDE SEQUENCE [LARGE SCALE GENOMIC DNA]</scope>
    <source>
        <strain evidence="2 3">DSM 21838</strain>
    </source>
</reference>
<feature type="transmembrane region" description="Helical" evidence="1">
    <location>
        <begin position="62"/>
        <end position="81"/>
    </location>
</feature>
<keyword evidence="1" id="KW-0472">Membrane</keyword>
<accession>A0A2A9F3A9</accession>
<sequence length="99" mass="11035">MQGDRESWGCRRHRICTDEPGNICLLAPDWWRGDEQLLVECVSPFACPSDTAVLSPVHATDLYLTAVGALLTLVYVTGLVFRPARRVARGRRLLTVLVL</sequence>
<dbReference type="EMBL" id="PDJI01000003">
    <property type="protein sequence ID" value="PFG44899.1"/>
    <property type="molecule type" value="Genomic_DNA"/>
</dbReference>
<protein>
    <submittedName>
        <fullName evidence="2">Cation:H+ antiporter</fullName>
    </submittedName>
</protein>
<dbReference type="Proteomes" id="UP000222106">
    <property type="component" value="Unassembled WGS sequence"/>
</dbReference>
<keyword evidence="1" id="KW-0812">Transmembrane</keyword>
<proteinExistence type="predicted"/>